<evidence type="ECO:0000313" key="2">
    <source>
        <dbReference type="Proteomes" id="UP000286415"/>
    </source>
</evidence>
<comment type="caution">
    <text evidence="1">The sequence shown here is derived from an EMBL/GenBank/DDBJ whole genome shotgun (WGS) entry which is preliminary data.</text>
</comment>
<name>A0A419Q897_CLOSI</name>
<dbReference type="EMBL" id="NIRI02000056">
    <property type="protein sequence ID" value="KAG5445964.1"/>
    <property type="molecule type" value="Genomic_DNA"/>
</dbReference>
<dbReference type="Proteomes" id="UP000286415">
    <property type="component" value="Unassembled WGS sequence"/>
</dbReference>
<reference evidence="1 2" key="1">
    <citation type="journal article" date="2018" name="Biotechnol. Adv.">
        <title>Improved genomic resources and new bioinformatic workflow for the carcinogenic parasite Clonorchis sinensis: Biotechnological implications.</title>
        <authorList>
            <person name="Wang D."/>
            <person name="Korhonen P.K."/>
            <person name="Gasser R.B."/>
            <person name="Young N.D."/>
        </authorList>
    </citation>
    <scope>NUCLEOTIDE SEQUENCE [LARGE SCALE GENOMIC DNA]</scope>
    <source>
        <strain evidence="1">Cs-k2</strain>
    </source>
</reference>
<evidence type="ECO:0000313" key="1">
    <source>
        <dbReference type="EMBL" id="KAG5445964.1"/>
    </source>
</evidence>
<dbReference type="AlphaFoldDB" id="A0A419Q897"/>
<sequence length="253" mass="28791">MTSMFNADTSLPYNHDLFESLIVKKKNKDGWGGDLLLSYYNHSEIRQALTKDFTLIFEQRGLEVIRIRSWVVLERTYAAEISGDRSHGSTKIIFGHCRLSVPLTFLWLPVSIRHHGWVARSLPLDCLTGPSGAVSQAKFPAPWKEVATSSQYEFASDGGEKFRMNSDYSLVDRCLTNLGASPKPNPYATCAYVRRQPGVIISRQRFRNKFISLCNLTRVISVFSHALESLFAREPKVRIRNLVSRYQSKLNLT</sequence>
<gene>
    <name evidence="1" type="ORF">CSKR_103064</name>
</gene>
<organism evidence="1 2">
    <name type="scientific">Clonorchis sinensis</name>
    <name type="common">Chinese liver fluke</name>
    <dbReference type="NCBI Taxonomy" id="79923"/>
    <lineage>
        <taxon>Eukaryota</taxon>
        <taxon>Metazoa</taxon>
        <taxon>Spiralia</taxon>
        <taxon>Lophotrochozoa</taxon>
        <taxon>Platyhelminthes</taxon>
        <taxon>Trematoda</taxon>
        <taxon>Digenea</taxon>
        <taxon>Opisthorchiida</taxon>
        <taxon>Opisthorchiata</taxon>
        <taxon>Opisthorchiidae</taxon>
        <taxon>Clonorchis</taxon>
    </lineage>
</organism>
<reference evidence="1 2" key="2">
    <citation type="journal article" date="2021" name="Genomics">
        <title>High-quality reference genome for Clonorchis sinensis.</title>
        <authorList>
            <person name="Young N.D."/>
            <person name="Stroehlein A.J."/>
            <person name="Kinkar L."/>
            <person name="Wang T."/>
            <person name="Sohn W.M."/>
            <person name="Chang B.C.H."/>
            <person name="Kaur P."/>
            <person name="Weisz D."/>
            <person name="Dudchenko O."/>
            <person name="Aiden E.L."/>
            <person name="Korhonen P.K."/>
            <person name="Gasser R.B."/>
        </authorList>
    </citation>
    <scope>NUCLEOTIDE SEQUENCE [LARGE SCALE GENOMIC DNA]</scope>
    <source>
        <strain evidence="1">Cs-k2</strain>
    </source>
</reference>
<keyword evidence="2" id="KW-1185">Reference proteome</keyword>
<proteinExistence type="predicted"/>
<protein>
    <submittedName>
        <fullName evidence="1">Uncharacterized protein</fullName>
    </submittedName>
</protein>
<dbReference type="InParanoid" id="A0A419Q897"/>
<accession>A0A419Q897</accession>